<dbReference type="GO" id="GO:0016787">
    <property type="term" value="F:hydrolase activity"/>
    <property type="evidence" value="ECO:0007669"/>
    <property type="project" value="UniProtKB-KW"/>
</dbReference>
<dbReference type="PRINTS" id="PR00111">
    <property type="entry name" value="ABHYDROLASE"/>
</dbReference>
<gene>
    <name evidence="2" type="ORF">HF577_13340</name>
</gene>
<protein>
    <submittedName>
        <fullName evidence="2">Alpha/beta fold hydrolase</fullName>
    </submittedName>
</protein>
<proteinExistence type="predicted"/>
<dbReference type="Gene3D" id="3.40.50.1820">
    <property type="entry name" value="alpha/beta hydrolase"/>
    <property type="match status" value="1"/>
</dbReference>
<dbReference type="PANTHER" id="PTHR43433">
    <property type="entry name" value="HYDROLASE, ALPHA/BETA FOLD FAMILY PROTEIN"/>
    <property type="match status" value="1"/>
</dbReference>
<comment type="caution">
    <text evidence="2">The sequence shown here is derived from an EMBL/GenBank/DDBJ whole genome shotgun (WGS) entry which is preliminary data.</text>
</comment>
<keyword evidence="3" id="KW-1185">Reference proteome</keyword>
<dbReference type="InterPro" id="IPR050471">
    <property type="entry name" value="AB_hydrolase"/>
</dbReference>
<evidence type="ECO:0000259" key="1">
    <source>
        <dbReference type="Pfam" id="PF00561"/>
    </source>
</evidence>
<dbReference type="InterPro" id="IPR029058">
    <property type="entry name" value="AB_hydrolase_fold"/>
</dbReference>
<keyword evidence="2" id="KW-0378">Hydrolase</keyword>
<dbReference type="EMBL" id="JAAXKY010000035">
    <property type="protein sequence ID" value="NMH78064.1"/>
    <property type="molecule type" value="Genomic_DNA"/>
</dbReference>
<organism evidence="2 3">
    <name type="scientific">Pseudonocardia xinjiangensis</name>
    <dbReference type="NCBI Taxonomy" id="75289"/>
    <lineage>
        <taxon>Bacteria</taxon>
        <taxon>Bacillati</taxon>
        <taxon>Actinomycetota</taxon>
        <taxon>Actinomycetes</taxon>
        <taxon>Pseudonocardiales</taxon>
        <taxon>Pseudonocardiaceae</taxon>
        <taxon>Pseudonocardia</taxon>
    </lineage>
</organism>
<dbReference type="InterPro" id="IPR000073">
    <property type="entry name" value="AB_hydrolase_1"/>
</dbReference>
<sequence length="248" mass="26622">MAEHADGSALLFLHPVGLDRDCVRWLDLPPVRAVTFPGHGERARARLGLTLADMADEIVGHSTGPLDVVGASLGGMVALHLALAHPDRVRSLVLACTTPRGDAAVMTARADATEARGSAGMLDDTMARWFTPAALRNPDAPALAYARDRLRTMDAGALADTWRAIGTHDVLDRLGEIRVPTTCIAGLHDVSTPMEVMTDLAARLPVARLVEMETPHMAFLERPREFAAAVREHLVWAAEPASPEGARR</sequence>
<dbReference type="Pfam" id="PF00561">
    <property type="entry name" value="Abhydrolase_1"/>
    <property type="match status" value="1"/>
</dbReference>
<accession>A0ABX1RF67</accession>
<name>A0ABX1RF67_9PSEU</name>
<dbReference type="RefSeq" id="WP_169396139.1">
    <property type="nucleotide sequence ID" value="NZ_BAAAJH010000009.1"/>
</dbReference>
<feature type="domain" description="AB hydrolase-1" evidence="1">
    <location>
        <begin position="64"/>
        <end position="223"/>
    </location>
</feature>
<dbReference type="SUPFAM" id="SSF53474">
    <property type="entry name" value="alpha/beta-Hydrolases"/>
    <property type="match status" value="1"/>
</dbReference>
<reference evidence="2 3" key="1">
    <citation type="submission" date="2020-04" db="EMBL/GenBank/DDBJ databases">
        <authorList>
            <person name="Klaysubun C."/>
            <person name="Duangmal K."/>
            <person name="Lipun K."/>
        </authorList>
    </citation>
    <scope>NUCLEOTIDE SEQUENCE [LARGE SCALE GENOMIC DNA]</scope>
    <source>
        <strain evidence="2 3">JCM 11839</strain>
    </source>
</reference>
<evidence type="ECO:0000313" key="3">
    <source>
        <dbReference type="Proteomes" id="UP001296706"/>
    </source>
</evidence>
<dbReference type="Proteomes" id="UP001296706">
    <property type="component" value="Unassembled WGS sequence"/>
</dbReference>
<dbReference type="PANTHER" id="PTHR43433:SF5">
    <property type="entry name" value="AB HYDROLASE-1 DOMAIN-CONTAINING PROTEIN"/>
    <property type="match status" value="1"/>
</dbReference>
<evidence type="ECO:0000313" key="2">
    <source>
        <dbReference type="EMBL" id="NMH78064.1"/>
    </source>
</evidence>